<protein>
    <submittedName>
        <fullName evidence="1">13519_t:CDS:1</fullName>
    </submittedName>
</protein>
<evidence type="ECO:0000313" key="2">
    <source>
        <dbReference type="Proteomes" id="UP000789525"/>
    </source>
</evidence>
<dbReference type="EMBL" id="CAJVPT010001065">
    <property type="protein sequence ID" value="CAG8456044.1"/>
    <property type="molecule type" value="Genomic_DNA"/>
</dbReference>
<sequence>MTSTKSLKVAFVHPDLGIGGAERLVVDAAKGLKSRGHNVVVYTSHHDTERCFAETKDGTLQVRVRGNTIIPRTFSGSFYMVCAILRQLHLTLSMIIGDRERYDVIFVDQLSACIPLLRMTGAKVLFYCHFPDKLLTQRDTTLKNLYRIPIDFIEGLTTGKHLTFGATHQNQNHVSRDYAVAFLGMADCVVVNSKFTSNVFCQSFNIGNPPQVLYPGIHLETYDRKVDNNNESVKVLETSKTVILSINRFERKKNIVIAIRAFAWLRDDKMVDPTSFENMRLIIAGGYDYRVQENVEHHSELNKVALQCGLKTYTIMPDSSKAPPETTQVVFLCSFNEAQRTYLLSKALCLLYTPENEHFGITPIEAMYSRLPVISCNSGGPKETIRDGETGVLSQPRPMAFAEAMAAFVNGEYDRKAMGERGRVHVQKSFSLEVFTASLENLLIKLTTEPSKSIWNPLLWLSTMIALTVFLFSKYFG</sequence>
<proteinExistence type="predicted"/>
<reference evidence="1" key="1">
    <citation type="submission" date="2021-06" db="EMBL/GenBank/DDBJ databases">
        <authorList>
            <person name="Kallberg Y."/>
            <person name="Tangrot J."/>
            <person name="Rosling A."/>
        </authorList>
    </citation>
    <scope>NUCLEOTIDE SEQUENCE</scope>
    <source>
        <strain evidence="1">CL356</strain>
    </source>
</reference>
<accession>A0ACA9K6W4</accession>
<name>A0ACA9K6W4_9GLOM</name>
<comment type="caution">
    <text evidence="1">The sequence shown here is derived from an EMBL/GenBank/DDBJ whole genome shotgun (WGS) entry which is preliminary data.</text>
</comment>
<dbReference type="Proteomes" id="UP000789525">
    <property type="component" value="Unassembled WGS sequence"/>
</dbReference>
<gene>
    <name evidence="1" type="ORF">ACOLOM_LOCUS962</name>
</gene>
<organism evidence="1 2">
    <name type="scientific">Acaulospora colombiana</name>
    <dbReference type="NCBI Taxonomy" id="27376"/>
    <lineage>
        <taxon>Eukaryota</taxon>
        <taxon>Fungi</taxon>
        <taxon>Fungi incertae sedis</taxon>
        <taxon>Mucoromycota</taxon>
        <taxon>Glomeromycotina</taxon>
        <taxon>Glomeromycetes</taxon>
        <taxon>Diversisporales</taxon>
        <taxon>Acaulosporaceae</taxon>
        <taxon>Acaulospora</taxon>
    </lineage>
</organism>
<evidence type="ECO:0000313" key="1">
    <source>
        <dbReference type="EMBL" id="CAG8456044.1"/>
    </source>
</evidence>
<keyword evidence="2" id="KW-1185">Reference proteome</keyword>